<dbReference type="AlphaFoldDB" id="A0A2U3QKJ7"/>
<dbReference type="Proteomes" id="UP000245125">
    <property type="component" value="Unassembled WGS sequence"/>
</dbReference>
<reference evidence="2" key="1">
    <citation type="submission" date="2018-03" db="EMBL/GenBank/DDBJ databases">
        <authorList>
            <person name="Zecchin S."/>
        </authorList>
    </citation>
    <scope>NUCLEOTIDE SEQUENCE [LARGE SCALE GENOMIC DNA]</scope>
</reference>
<sequence>MRTFARLSEKFDDIMSAVTFAQAGEYETARELLHKPECHKERISIRRDRDIRVATKSARK</sequence>
<dbReference type="OrthoDB" id="9813927at2"/>
<gene>
    <name evidence="1" type="ORF">NBG4_80033</name>
</gene>
<protein>
    <submittedName>
        <fullName evidence="1">Uncharacterized protein</fullName>
    </submittedName>
</protein>
<evidence type="ECO:0000313" key="2">
    <source>
        <dbReference type="Proteomes" id="UP000245125"/>
    </source>
</evidence>
<dbReference type="EMBL" id="OUUY01000130">
    <property type="protein sequence ID" value="SPQ01933.1"/>
    <property type="molecule type" value="Genomic_DNA"/>
</dbReference>
<proteinExistence type="predicted"/>
<accession>A0A2U3QKJ7</accession>
<name>A0A2U3QKJ7_9BACT</name>
<keyword evidence="2" id="KW-1185">Reference proteome</keyword>
<organism evidence="1 2">
    <name type="scientific">Candidatus Sulfobium mesophilum</name>
    <dbReference type="NCBI Taxonomy" id="2016548"/>
    <lineage>
        <taxon>Bacteria</taxon>
        <taxon>Pseudomonadati</taxon>
        <taxon>Nitrospirota</taxon>
        <taxon>Nitrospiria</taxon>
        <taxon>Nitrospirales</taxon>
        <taxon>Nitrospiraceae</taxon>
        <taxon>Candidatus Sulfobium</taxon>
    </lineage>
</organism>
<evidence type="ECO:0000313" key="1">
    <source>
        <dbReference type="EMBL" id="SPQ01933.1"/>
    </source>
</evidence>